<dbReference type="OrthoDB" id="7511076at2"/>
<comment type="caution">
    <text evidence="1">The sequence shown here is derived from an EMBL/GenBank/DDBJ whole genome shotgun (WGS) entry which is preliminary data.</text>
</comment>
<evidence type="ECO:0000313" key="1">
    <source>
        <dbReference type="EMBL" id="MXO48113.1"/>
    </source>
</evidence>
<reference evidence="1 2" key="1">
    <citation type="submission" date="2019-12" db="EMBL/GenBank/DDBJ databases">
        <title>Genomic-based taxomic classification of the family Erythrobacteraceae.</title>
        <authorList>
            <person name="Xu L."/>
        </authorList>
    </citation>
    <scope>NUCLEOTIDE SEQUENCE [LARGE SCALE GENOMIC DNA]</scope>
    <source>
        <strain evidence="1 2">DSM 17792</strain>
    </source>
</reference>
<name>A0A844XSJ4_9SPHN</name>
<sequence>MAVTIKPVLGSARLHVSGDLETVLTVPFDDDDRFLLGVSDGTLLLGTYDDELQCTWEVAREGAGSVRVEARGVYVDTSVEWVTTSLYDANVVEPHQPQPLPLFPDLDRRAA</sequence>
<dbReference type="EMBL" id="WTYC01000003">
    <property type="protein sequence ID" value="MXO48113.1"/>
    <property type="molecule type" value="Genomic_DNA"/>
</dbReference>
<accession>A0A844XSJ4</accession>
<evidence type="ECO:0000313" key="2">
    <source>
        <dbReference type="Proteomes" id="UP000448199"/>
    </source>
</evidence>
<dbReference type="RefSeq" id="WP_160727660.1">
    <property type="nucleotide sequence ID" value="NZ_WTYC01000003.1"/>
</dbReference>
<dbReference type="Proteomes" id="UP000448199">
    <property type="component" value="Unassembled WGS sequence"/>
</dbReference>
<proteinExistence type="predicted"/>
<keyword evidence="2" id="KW-1185">Reference proteome</keyword>
<protein>
    <submittedName>
        <fullName evidence="1">Uncharacterized protein</fullName>
    </submittedName>
</protein>
<organism evidence="1 2">
    <name type="scientific">Qipengyuania vulgaris</name>
    <dbReference type="NCBI Taxonomy" id="291985"/>
    <lineage>
        <taxon>Bacteria</taxon>
        <taxon>Pseudomonadati</taxon>
        <taxon>Pseudomonadota</taxon>
        <taxon>Alphaproteobacteria</taxon>
        <taxon>Sphingomonadales</taxon>
        <taxon>Erythrobacteraceae</taxon>
        <taxon>Qipengyuania</taxon>
    </lineage>
</organism>
<dbReference type="AlphaFoldDB" id="A0A844XSJ4"/>
<gene>
    <name evidence="1" type="ORF">GRI69_07575</name>
</gene>